<feature type="region of interest" description="Disordered" evidence="1">
    <location>
        <begin position="157"/>
        <end position="176"/>
    </location>
</feature>
<keyword evidence="2" id="KW-0472">Membrane</keyword>
<sequence length="176" mass="19127">MNSINMTNLNLSDKARANLYVVPEEEPMYKQFKPVSKDLIPLPKSVLYLLMAALVIVAVAYAIVGHLIKDLANDIADCVIGPAEDPSEKPSDLTCASPTHHISPMVMNHSNAFHVWDTDDVVIPLPLLDDESPLGSPLLMAAIPYMPSFFPAHMHSAHNSPAQHSPSVSTALPQDI</sequence>
<proteinExistence type="predicted"/>
<evidence type="ECO:0000256" key="1">
    <source>
        <dbReference type="SAM" id="MobiDB-lite"/>
    </source>
</evidence>
<feature type="transmembrane region" description="Helical" evidence="2">
    <location>
        <begin position="46"/>
        <end position="64"/>
    </location>
</feature>
<evidence type="ECO:0000313" key="4">
    <source>
        <dbReference type="Proteomes" id="UP000823561"/>
    </source>
</evidence>
<organism evidence="3 4">
    <name type="scientific">Alosa alosa</name>
    <name type="common">allis shad</name>
    <dbReference type="NCBI Taxonomy" id="278164"/>
    <lineage>
        <taxon>Eukaryota</taxon>
        <taxon>Metazoa</taxon>
        <taxon>Chordata</taxon>
        <taxon>Craniata</taxon>
        <taxon>Vertebrata</taxon>
        <taxon>Euteleostomi</taxon>
        <taxon>Actinopterygii</taxon>
        <taxon>Neopterygii</taxon>
        <taxon>Teleostei</taxon>
        <taxon>Clupei</taxon>
        <taxon>Clupeiformes</taxon>
        <taxon>Clupeoidei</taxon>
        <taxon>Clupeidae</taxon>
        <taxon>Alosa</taxon>
    </lineage>
</organism>
<evidence type="ECO:0000256" key="2">
    <source>
        <dbReference type="SAM" id="Phobius"/>
    </source>
</evidence>
<comment type="caution">
    <text evidence="3">The sequence shown here is derived from an EMBL/GenBank/DDBJ whole genome shotgun (WGS) entry which is preliminary data.</text>
</comment>
<name>A0AAV6H2C3_9TELE</name>
<keyword evidence="2" id="KW-0812">Transmembrane</keyword>
<evidence type="ECO:0000313" key="3">
    <source>
        <dbReference type="EMBL" id="KAG5279757.1"/>
    </source>
</evidence>
<dbReference type="EMBL" id="JADWDJ010000006">
    <property type="protein sequence ID" value="KAG5279757.1"/>
    <property type="molecule type" value="Genomic_DNA"/>
</dbReference>
<gene>
    <name evidence="3" type="ORF">AALO_G00081260</name>
</gene>
<accession>A0AAV6H2C3</accession>
<dbReference type="AlphaFoldDB" id="A0AAV6H2C3"/>
<protein>
    <submittedName>
        <fullName evidence="3">Uncharacterized protein</fullName>
    </submittedName>
</protein>
<keyword evidence="4" id="KW-1185">Reference proteome</keyword>
<keyword evidence="2" id="KW-1133">Transmembrane helix</keyword>
<dbReference type="Proteomes" id="UP000823561">
    <property type="component" value="Chromosome 6"/>
</dbReference>
<reference evidence="3" key="1">
    <citation type="submission" date="2020-10" db="EMBL/GenBank/DDBJ databases">
        <title>Chromosome-scale genome assembly of the Allis shad, Alosa alosa.</title>
        <authorList>
            <person name="Margot Z."/>
            <person name="Christophe K."/>
            <person name="Cabau C."/>
            <person name="Louis A."/>
            <person name="Berthelot C."/>
            <person name="Parey E."/>
            <person name="Roest Crollius H."/>
            <person name="Montfort J."/>
            <person name="Robinson-Rechavi M."/>
            <person name="Bucao C."/>
            <person name="Bouchez O."/>
            <person name="Gislard M."/>
            <person name="Lluch J."/>
            <person name="Milhes M."/>
            <person name="Lampietro C."/>
            <person name="Lopez Roques C."/>
            <person name="Donnadieu C."/>
            <person name="Braasch I."/>
            <person name="Desvignes T."/>
            <person name="Postlethwait J."/>
            <person name="Bobe J."/>
            <person name="Guiguen Y."/>
        </authorList>
    </citation>
    <scope>NUCLEOTIDE SEQUENCE</scope>
    <source>
        <strain evidence="3">M-15738</strain>
        <tissue evidence="3">Blood</tissue>
    </source>
</reference>